<feature type="transmembrane region" description="Helical" evidence="1">
    <location>
        <begin position="107"/>
        <end position="128"/>
    </location>
</feature>
<reference evidence="2 3" key="1">
    <citation type="journal article" date="2019" name="Int. J. Syst. Evol. Microbiol.">
        <title>The Global Catalogue of Microorganisms (GCM) 10K type strain sequencing project: providing services to taxonomists for standard genome sequencing and annotation.</title>
        <authorList>
            <consortium name="The Broad Institute Genomics Platform"/>
            <consortium name="The Broad Institute Genome Sequencing Center for Infectious Disease"/>
            <person name="Wu L."/>
            <person name="Ma J."/>
        </authorList>
    </citation>
    <scope>NUCLEOTIDE SEQUENCE [LARGE SCALE GENOMIC DNA]</scope>
    <source>
        <strain evidence="2 3">CGMCC 1.12121</strain>
    </source>
</reference>
<feature type="transmembrane region" description="Helical" evidence="1">
    <location>
        <begin position="20"/>
        <end position="38"/>
    </location>
</feature>
<evidence type="ECO:0000313" key="2">
    <source>
        <dbReference type="EMBL" id="MFD1598899.1"/>
    </source>
</evidence>
<dbReference type="AlphaFoldDB" id="A0ABD6CM15"/>
<feature type="transmembrane region" description="Helical" evidence="1">
    <location>
        <begin position="80"/>
        <end position="101"/>
    </location>
</feature>
<comment type="caution">
    <text evidence="2">The sequence shown here is derived from an EMBL/GenBank/DDBJ whole genome shotgun (WGS) entry which is preliminary data.</text>
</comment>
<evidence type="ECO:0000313" key="3">
    <source>
        <dbReference type="Proteomes" id="UP001597085"/>
    </source>
</evidence>
<dbReference type="RefSeq" id="WP_256420431.1">
    <property type="nucleotide sequence ID" value="NZ_JANHDI010000002.1"/>
</dbReference>
<feature type="transmembrane region" description="Helical" evidence="1">
    <location>
        <begin position="50"/>
        <end position="68"/>
    </location>
</feature>
<evidence type="ECO:0000256" key="1">
    <source>
        <dbReference type="SAM" id="Phobius"/>
    </source>
</evidence>
<accession>A0ABD6CM15</accession>
<organism evidence="2 3">
    <name type="scientific">Halobellus rarus</name>
    <dbReference type="NCBI Taxonomy" id="1126237"/>
    <lineage>
        <taxon>Archaea</taxon>
        <taxon>Methanobacteriati</taxon>
        <taxon>Methanobacteriota</taxon>
        <taxon>Stenosarchaea group</taxon>
        <taxon>Halobacteria</taxon>
        <taxon>Halobacteriales</taxon>
        <taxon>Haloferacaceae</taxon>
        <taxon>Halobellus</taxon>
    </lineage>
</organism>
<dbReference type="EMBL" id="JBHUDK010000006">
    <property type="protein sequence ID" value="MFD1598899.1"/>
    <property type="molecule type" value="Genomic_DNA"/>
</dbReference>
<proteinExistence type="predicted"/>
<name>A0ABD6CM15_9EURY</name>
<keyword evidence="1" id="KW-0472">Membrane</keyword>
<keyword evidence="3" id="KW-1185">Reference proteome</keyword>
<sequence>MTSNEHVLPAGLRTVFRLHALVVAGATLPLIFIPVVWAELVGWAAVDVTLARLLGGALLATTVGSLLASRVRTYAEVRTYLLFEQTVGTLIFLVAAYEVLFGGAPPFTWAFVAVPGVFSLARMYYLLYDEELRADVPRPAS</sequence>
<keyword evidence="1" id="KW-1133">Transmembrane helix</keyword>
<keyword evidence="1" id="KW-0812">Transmembrane</keyword>
<protein>
    <submittedName>
        <fullName evidence="2">Uncharacterized protein</fullName>
    </submittedName>
</protein>
<dbReference type="Proteomes" id="UP001597085">
    <property type="component" value="Unassembled WGS sequence"/>
</dbReference>
<gene>
    <name evidence="2" type="ORF">ACFSBX_08000</name>
</gene>